<protein>
    <submittedName>
        <fullName evidence="2">Uncharacterized protein</fullName>
    </submittedName>
</protein>
<reference evidence="2 3" key="1">
    <citation type="submission" date="2017-02" db="EMBL/GenBank/DDBJ databases">
        <title>Genomes of Trichoderma spp. with biocontrol activity.</title>
        <authorList>
            <person name="Gardiner D."/>
            <person name="Kazan K."/>
            <person name="Vos C."/>
            <person name="Harvey P."/>
        </authorList>
    </citation>
    <scope>NUCLEOTIDE SEQUENCE [LARGE SCALE GENOMIC DNA]</scope>
    <source>
        <strain evidence="2 3">Tr1</strain>
    </source>
</reference>
<gene>
    <name evidence="2" type="ORF">THARTR1_04500</name>
</gene>
<dbReference type="EMBL" id="MTYI01000054">
    <property type="protein sequence ID" value="PNP55358.1"/>
    <property type="molecule type" value="Genomic_DNA"/>
</dbReference>
<comment type="caution">
    <text evidence="2">The sequence shown here is derived from an EMBL/GenBank/DDBJ whole genome shotgun (WGS) entry which is preliminary data.</text>
</comment>
<organism evidence="2 3">
    <name type="scientific">Trichoderma harzianum</name>
    <name type="common">Hypocrea lixii</name>
    <dbReference type="NCBI Taxonomy" id="5544"/>
    <lineage>
        <taxon>Eukaryota</taxon>
        <taxon>Fungi</taxon>
        <taxon>Dikarya</taxon>
        <taxon>Ascomycota</taxon>
        <taxon>Pezizomycotina</taxon>
        <taxon>Sordariomycetes</taxon>
        <taxon>Hypocreomycetidae</taxon>
        <taxon>Hypocreales</taxon>
        <taxon>Hypocreaceae</taxon>
        <taxon>Trichoderma</taxon>
    </lineage>
</organism>
<proteinExistence type="predicted"/>
<evidence type="ECO:0000313" key="2">
    <source>
        <dbReference type="EMBL" id="PNP55358.1"/>
    </source>
</evidence>
<feature type="region of interest" description="Disordered" evidence="1">
    <location>
        <begin position="28"/>
        <end position="51"/>
    </location>
</feature>
<sequence>MTAASVGVVQVAVLSKMGCCFSSQASSAASHGEDQRPTTPPQQIPHQPGDGILPEAIVATTPIAAPVAISGVEQGAAIIDAITPDEAGPSSSESRRSESSASRHIILEPTVYVPPSRTNDVAELDVTPIQSAESGDNHVKSTSSSSSSSSSSSGSGRGSGSKSSQGEQ</sequence>
<feature type="compositionally biased region" description="Low complexity" evidence="1">
    <location>
        <begin position="141"/>
        <end position="168"/>
    </location>
</feature>
<dbReference type="AlphaFoldDB" id="A0A2K0UC52"/>
<accession>A0A2K0UC52</accession>
<name>A0A2K0UC52_TRIHA</name>
<evidence type="ECO:0000313" key="3">
    <source>
        <dbReference type="Proteomes" id="UP000236290"/>
    </source>
</evidence>
<evidence type="ECO:0000256" key="1">
    <source>
        <dbReference type="SAM" id="MobiDB-lite"/>
    </source>
</evidence>
<dbReference type="Proteomes" id="UP000236290">
    <property type="component" value="Unassembled WGS sequence"/>
</dbReference>
<feature type="region of interest" description="Disordered" evidence="1">
    <location>
        <begin position="80"/>
        <end position="168"/>
    </location>
</feature>
<dbReference type="OrthoDB" id="4896775at2759"/>